<dbReference type="EMBL" id="BGPR01010935">
    <property type="protein sequence ID" value="GBN48791.1"/>
    <property type="molecule type" value="Genomic_DNA"/>
</dbReference>
<evidence type="ECO:0000313" key="3">
    <source>
        <dbReference type="Proteomes" id="UP000499080"/>
    </source>
</evidence>
<dbReference type="PANTHER" id="PTHR47163:SF2">
    <property type="entry name" value="SI:DKEY-17M8.2"/>
    <property type="match status" value="1"/>
</dbReference>
<dbReference type="SMART" id="SM01126">
    <property type="entry name" value="DDE_Tnp_IS1595"/>
    <property type="match status" value="1"/>
</dbReference>
<dbReference type="Proteomes" id="UP000499080">
    <property type="component" value="Unassembled WGS sequence"/>
</dbReference>
<dbReference type="PANTHER" id="PTHR47163">
    <property type="entry name" value="DDE_TNP_IS1595 DOMAIN-CONTAINING PROTEIN"/>
    <property type="match status" value="1"/>
</dbReference>
<comment type="caution">
    <text evidence="2">The sequence shown here is derived from an EMBL/GenBank/DDBJ whole genome shotgun (WGS) entry which is preliminary data.</text>
</comment>
<reference evidence="2 3" key="1">
    <citation type="journal article" date="2019" name="Sci. Rep.">
        <title>Orb-weaving spider Araneus ventricosus genome elucidates the spidroin gene catalogue.</title>
        <authorList>
            <person name="Kono N."/>
            <person name="Nakamura H."/>
            <person name="Ohtoshi R."/>
            <person name="Moran D.A.P."/>
            <person name="Shinohara A."/>
            <person name="Yoshida Y."/>
            <person name="Fujiwara M."/>
            <person name="Mori M."/>
            <person name="Tomita M."/>
            <person name="Arakawa K."/>
        </authorList>
    </citation>
    <scope>NUCLEOTIDE SEQUENCE [LARGE SCALE GENOMIC DNA]</scope>
</reference>
<dbReference type="NCBIfam" id="NF033547">
    <property type="entry name" value="transpos_IS1595"/>
    <property type="match status" value="1"/>
</dbReference>
<accession>A0A4Y2PC36</accession>
<dbReference type="InterPro" id="IPR053164">
    <property type="entry name" value="IS1016-like_transposase"/>
</dbReference>
<feature type="domain" description="ISXO2-like transposase" evidence="1">
    <location>
        <begin position="144"/>
        <end position="288"/>
    </location>
</feature>
<gene>
    <name evidence="2" type="ORF">AVEN_197362_1</name>
</gene>
<dbReference type="AlphaFoldDB" id="A0A4Y2PC36"/>
<dbReference type="InterPro" id="IPR024445">
    <property type="entry name" value="Tnp_ISXO2-like"/>
</dbReference>
<proteinExistence type="predicted"/>
<evidence type="ECO:0000259" key="1">
    <source>
        <dbReference type="SMART" id="SM01126"/>
    </source>
</evidence>
<dbReference type="Pfam" id="PF12762">
    <property type="entry name" value="DDE_Tnp_IS1595"/>
    <property type="match status" value="1"/>
</dbReference>
<evidence type="ECO:0000313" key="2">
    <source>
        <dbReference type="EMBL" id="GBN48791.1"/>
    </source>
</evidence>
<name>A0A4Y2PC36_ARAVE</name>
<organism evidence="2 3">
    <name type="scientific">Araneus ventricosus</name>
    <name type="common">Orbweaver spider</name>
    <name type="synonym">Epeira ventricosa</name>
    <dbReference type="NCBI Taxonomy" id="182803"/>
    <lineage>
        <taxon>Eukaryota</taxon>
        <taxon>Metazoa</taxon>
        <taxon>Ecdysozoa</taxon>
        <taxon>Arthropoda</taxon>
        <taxon>Chelicerata</taxon>
        <taxon>Arachnida</taxon>
        <taxon>Araneae</taxon>
        <taxon>Araneomorphae</taxon>
        <taxon>Entelegynae</taxon>
        <taxon>Araneoidea</taxon>
        <taxon>Araneidae</taxon>
        <taxon>Araneus</taxon>
    </lineage>
</organism>
<protein>
    <recommendedName>
        <fullName evidence="1">ISXO2-like transposase domain-containing protein</fullName>
    </recommendedName>
</protein>
<sequence length="358" mass="41311">MSSRVDHRAAEMQAGLFDLSFLYGLKNGPKRDVIDFCMKMDLIAKEYVCPACDEKMELSECSTLEDGFIWCCRKYGQNAHHIKRSVRKGSWFECSHLSMPEVLIFTYLWVKKTSNEWIVDEMNVSEPTVVDWKSFCREVCVDMIIRGSKKLVVEIDESKFGKRKYHKGKRVEGKCVFGGIERGSKESFFCVVEDRTAETLIEITKKYVEPGTTVLSDCWKSYRPLTEEGYVHYTVNHSVNFKDPITGVHTNGIEGTWSAIKAQFWSQGTKKVKDEFDSYLGEYMWRRLYGGQWRFSAQALEAAASCFETLGGPQNLFNIHSSSKLVSNLRNCSPYFYFNLISFIYFNSIHRKVSPFSL</sequence>
<dbReference type="OrthoDB" id="6409943at2759"/>
<keyword evidence="3" id="KW-1185">Reference proteome</keyword>